<proteinExistence type="predicted"/>
<sequence length="219" mass="23667">MLKLGEKGAILQNDNKTYAIAPHIPCGVVTPEMLRKIADVAEKYDAKALKLTGATRITIVGLKEEDIDSAWQDLGLDKGAAVGMCIRSVRACPGTTFCKLGKQDALGVGMEMDKQYHAMELPGKFKIAVSGCKLSCAESWVRDIGLIGEANGWLLVIGGNVGMNPRIAQKVAEGLNTEQALEACKRVVGYYKENAKKGERLGKMIDRIGLEPFEKAIQS</sequence>
<dbReference type="GO" id="GO:0020037">
    <property type="term" value="F:heme binding"/>
    <property type="evidence" value="ECO:0007669"/>
    <property type="project" value="InterPro"/>
</dbReference>
<dbReference type="Pfam" id="PF03460">
    <property type="entry name" value="NIR_SIR_ferr"/>
    <property type="match status" value="1"/>
</dbReference>
<dbReference type="AlphaFoldDB" id="A0A328FEY0"/>
<organism evidence="10 11">
    <name type="scientific">Desulfobacter hydrogenophilus</name>
    <dbReference type="NCBI Taxonomy" id="2291"/>
    <lineage>
        <taxon>Bacteria</taxon>
        <taxon>Pseudomonadati</taxon>
        <taxon>Thermodesulfobacteriota</taxon>
        <taxon>Desulfobacteria</taxon>
        <taxon>Desulfobacterales</taxon>
        <taxon>Desulfobacteraceae</taxon>
        <taxon>Desulfobacter</taxon>
    </lineage>
</organism>
<keyword evidence="12" id="KW-1185">Reference proteome</keyword>
<dbReference type="EMBL" id="CP036313">
    <property type="protein sequence ID" value="QBH11677.1"/>
    <property type="molecule type" value="Genomic_DNA"/>
</dbReference>
<dbReference type="InterPro" id="IPR045854">
    <property type="entry name" value="NO2/SO3_Rdtase_4Fe4S_sf"/>
</dbReference>
<evidence type="ECO:0000256" key="2">
    <source>
        <dbReference type="ARBA" id="ARBA00022617"/>
    </source>
</evidence>
<dbReference type="GO" id="GO:0051539">
    <property type="term" value="F:4 iron, 4 sulfur cluster binding"/>
    <property type="evidence" value="ECO:0007669"/>
    <property type="project" value="UniProtKB-KW"/>
</dbReference>
<keyword evidence="3" id="KW-0479">Metal-binding</keyword>
<dbReference type="Gene3D" id="3.90.480.10">
    <property type="entry name" value="Sulfite Reductase Hemoprotein,Domain 2"/>
    <property type="match status" value="1"/>
</dbReference>
<dbReference type="InterPro" id="IPR006066">
    <property type="entry name" value="NO2/SO3_Rdtase_FeS/sirohaem_BS"/>
</dbReference>
<dbReference type="Pfam" id="PF01077">
    <property type="entry name" value="NIR_SIR"/>
    <property type="match status" value="1"/>
</dbReference>
<dbReference type="Proteomes" id="UP000248798">
    <property type="component" value="Unassembled WGS sequence"/>
</dbReference>
<keyword evidence="4" id="KW-0560">Oxidoreductase</keyword>
<dbReference type="PANTHER" id="PTHR43809">
    <property type="entry name" value="NITRITE REDUCTASE (NADH) LARGE SUBUNIT"/>
    <property type="match status" value="1"/>
</dbReference>
<protein>
    <submittedName>
        <fullName evidence="10">NAD(P)/FAD-dependent oxidoreductase</fullName>
    </submittedName>
</protein>
<reference evidence="10 11" key="1">
    <citation type="submission" date="2018-06" db="EMBL/GenBank/DDBJ databases">
        <title>Complete Genome Sequence of Desulfobacter hydrogenophilus (DSM3380).</title>
        <authorList>
            <person name="Marietou A."/>
            <person name="Schreiber L."/>
            <person name="Marshall I."/>
            <person name="Jorgensen B."/>
        </authorList>
    </citation>
    <scope>NUCLEOTIDE SEQUENCE [LARGE SCALE GENOMIC DNA]</scope>
    <source>
        <strain evidence="10 11">DSM 3380</strain>
    </source>
</reference>
<keyword evidence="1" id="KW-0004">4Fe-4S</keyword>
<feature type="domain" description="Nitrite/Sulfite reductase ferredoxin-like" evidence="8">
    <location>
        <begin position="11"/>
        <end position="74"/>
    </location>
</feature>
<dbReference type="InterPro" id="IPR006067">
    <property type="entry name" value="NO2/SO3_Rdtase_4Fe4S_dom"/>
</dbReference>
<reference evidence="9 12" key="2">
    <citation type="submission" date="2019-02" db="EMBL/GenBank/DDBJ databases">
        <title>Complete genome sequence of Desulfobacter hydrogenophilus AcRS1.</title>
        <authorList>
            <person name="Marietou A."/>
            <person name="Lund M.B."/>
            <person name="Marshall I.P.G."/>
            <person name="Schreiber L."/>
            <person name="Jorgensen B."/>
        </authorList>
    </citation>
    <scope>NUCLEOTIDE SEQUENCE [LARGE SCALE GENOMIC DNA]</scope>
    <source>
        <strain evidence="9 12">AcRS1</strain>
    </source>
</reference>
<dbReference type="Proteomes" id="UP000293902">
    <property type="component" value="Chromosome"/>
</dbReference>
<evidence type="ECO:0000259" key="7">
    <source>
        <dbReference type="Pfam" id="PF01077"/>
    </source>
</evidence>
<dbReference type="PANTHER" id="PTHR43809:SF1">
    <property type="entry name" value="NITRITE REDUCTASE (NADH) LARGE SUBUNIT"/>
    <property type="match status" value="1"/>
</dbReference>
<accession>A0A328FEY0</accession>
<keyword evidence="5" id="KW-0408">Iron</keyword>
<dbReference type="RefSeq" id="WP_111954592.1">
    <property type="nucleotide sequence ID" value="NZ_CP036313.1"/>
</dbReference>
<keyword evidence="2" id="KW-0349">Heme</keyword>
<name>A0A328FEY0_9BACT</name>
<evidence type="ECO:0000313" key="11">
    <source>
        <dbReference type="Proteomes" id="UP000248798"/>
    </source>
</evidence>
<feature type="domain" description="Nitrite/sulphite reductase 4Fe-4S" evidence="7">
    <location>
        <begin position="83"/>
        <end position="217"/>
    </location>
</feature>
<dbReference type="GO" id="GO:0016491">
    <property type="term" value="F:oxidoreductase activity"/>
    <property type="evidence" value="ECO:0007669"/>
    <property type="project" value="UniProtKB-KW"/>
</dbReference>
<dbReference type="SUPFAM" id="SSF55124">
    <property type="entry name" value="Nitrite/Sulfite reductase N-terminal domain-like"/>
    <property type="match status" value="1"/>
</dbReference>
<evidence type="ECO:0000313" key="10">
    <source>
        <dbReference type="EMBL" id="RAM02889.1"/>
    </source>
</evidence>
<dbReference type="SUPFAM" id="SSF56014">
    <property type="entry name" value="Nitrite and sulphite reductase 4Fe-4S domain-like"/>
    <property type="match status" value="1"/>
</dbReference>
<evidence type="ECO:0000256" key="5">
    <source>
        <dbReference type="ARBA" id="ARBA00023004"/>
    </source>
</evidence>
<dbReference type="OrthoDB" id="9768666at2"/>
<evidence type="ECO:0000256" key="3">
    <source>
        <dbReference type="ARBA" id="ARBA00022723"/>
    </source>
</evidence>
<dbReference type="InterPro" id="IPR052034">
    <property type="entry name" value="NasD-like"/>
</dbReference>
<dbReference type="Gene3D" id="3.30.413.10">
    <property type="entry name" value="Sulfite Reductase Hemoprotein, domain 1"/>
    <property type="match status" value="1"/>
</dbReference>
<keyword evidence="6" id="KW-0411">Iron-sulfur</keyword>
<dbReference type="EMBL" id="QLNI01000009">
    <property type="protein sequence ID" value="RAM02889.1"/>
    <property type="molecule type" value="Genomic_DNA"/>
</dbReference>
<evidence type="ECO:0000259" key="8">
    <source>
        <dbReference type="Pfam" id="PF03460"/>
    </source>
</evidence>
<dbReference type="PRINTS" id="PR00397">
    <property type="entry name" value="SIROHAEM"/>
</dbReference>
<evidence type="ECO:0000313" key="12">
    <source>
        <dbReference type="Proteomes" id="UP000293902"/>
    </source>
</evidence>
<dbReference type="PROSITE" id="PS00365">
    <property type="entry name" value="NIR_SIR"/>
    <property type="match status" value="1"/>
</dbReference>
<dbReference type="InterPro" id="IPR005117">
    <property type="entry name" value="NiRdtase/SiRdtase_haem-b_fer"/>
</dbReference>
<evidence type="ECO:0000313" key="9">
    <source>
        <dbReference type="EMBL" id="QBH11677.1"/>
    </source>
</evidence>
<gene>
    <name evidence="10" type="ORF">DO021_05660</name>
    <name evidence="9" type="ORF">EYB58_01295</name>
</gene>
<dbReference type="InterPro" id="IPR036136">
    <property type="entry name" value="Nit/Sulf_reduc_fer-like_dom_sf"/>
</dbReference>
<evidence type="ECO:0000256" key="1">
    <source>
        <dbReference type="ARBA" id="ARBA00022485"/>
    </source>
</evidence>
<dbReference type="PIRSF" id="PIRSF037487">
    <property type="entry name" value="Sulfite_red_assimil"/>
    <property type="match status" value="1"/>
</dbReference>
<dbReference type="InterPro" id="IPR017220">
    <property type="entry name" value="Sulphite_reductase_assimil"/>
</dbReference>
<evidence type="ECO:0000256" key="4">
    <source>
        <dbReference type="ARBA" id="ARBA00023002"/>
    </source>
</evidence>
<evidence type="ECO:0000256" key="6">
    <source>
        <dbReference type="ARBA" id="ARBA00023014"/>
    </source>
</evidence>
<dbReference type="GO" id="GO:0046872">
    <property type="term" value="F:metal ion binding"/>
    <property type="evidence" value="ECO:0007669"/>
    <property type="project" value="UniProtKB-KW"/>
</dbReference>